<dbReference type="EMBL" id="BGPR01066048">
    <property type="protein sequence ID" value="GBO40730.1"/>
    <property type="molecule type" value="Genomic_DNA"/>
</dbReference>
<dbReference type="Proteomes" id="UP000499080">
    <property type="component" value="Unassembled WGS sequence"/>
</dbReference>
<proteinExistence type="predicted"/>
<gene>
    <name evidence="1" type="ORF">AVEN_189954_1</name>
    <name evidence="2" type="ORF">AVEN_210143_1</name>
</gene>
<accession>A0A4Y2WW81</accession>
<evidence type="ECO:0000313" key="1">
    <source>
        <dbReference type="EMBL" id="GBO40730.1"/>
    </source>
</evidence>
<evidence type="ECO:0000313" key="3">
    <source>
        <dbReference type="Proteomes" id="UP000499080"/>
    </source>
</evidence>
<keyword evidence="3" id="KW-1185">Reference proteome</keyword>
<reference evidence="2 3" key="1">
    <citation type="journal article" date="2019" name="Sci. Rep.">
        <title>Orb-weaving spider Araneus ventricosus genome elucidates the spidroin gene catalogue.</title>
        <authorList>
            <person name="Kono N."/>
            <person name="Nakamura H."/>
            <person name="Ohtoshi R."/>
            <person name="Moran D.A.P."/>
            <person name="Shinohara A."/>
            <person name="Yoshida Y."/>
            <person name="Fujiwara M."/>
            <person name="Mori M."/>
            <person name="Tomita M."/>
            <person name="Arakawa K."/>
        </authorList>
    </citation>
    <scope>NUCLEOTIDE SEQUENCE [LARGE SCALE GENOMIC DNA]</scope>
</reference>
<evidence type="ECO:0000313" key="2">
    <source>
        <dbReference type="EMBL" id="GBO40740.1"/>
    </source>
</evidence>
<protein>
    <submittedName>
        <fullName evidence="2">Uncharacterized protein</fullName>
    </submittedName>
</protein>
<comment type="caution">
    <text evidence="2">The sequence shown here is derived from an EMBL/GenBank/DDBJ whole genome shotgun (WGS) entry which is preliminary data.</text>
</comment>
<name>A0A4Y2WW81_ARAVE</name>
<sequence>MADRFTALYRKYTTDSCTGPENASNLTVVLDPSQLPKDIRSPFNRLLRMWVNWVNRKSSILRNEMPNNIIISSQETKTTIHSPLVEERPIRKTLKRRNIVRLIKFLATNEDLI</sequence>
<organism evidence="2 3">
    <name type="scientific">Araneus ventricosus</name>
    <name type="common">Orbweaver spider</name>
    <name type="synonym">Epeira ventricosa</name>
    <dbReference type="NCBI Taxonomy" id="182803"/>
    <lineage>
        <taxon>Eukaryota</taxon>
        <taxon>Metazoa</taxon>
        <taxon>Ecdysozoa</taxon>
        <taxon>Arthropoda</taxon>
        <taxon>Chelicerata</taxon>
        <taxon>Arachnida</taxon>
        <taxon>Araneae</taxon>
        <taxon>Araneomorphae</taxon>
        <taxon>Entelegynae</taxon>
        <taxon>Araneoidea</taxon>
        <taxon>Araneidae</taxon>
        <taxon>Araneus</taxon>
    </lineage>
</organism>
<dbReference type="AlphaFoldDB" id="A0A4Y2WW81"/>
<dbReference type="EMBL" id="BGPR01066059">
    <property type="protein sequence ID" value="GBO40740.1"/>
    <property type="molecule type" value="Genomic_DNA"/>
</dbReference>